<dbReference type="GO" id="GO:0005351">
    <property type="term" value="F:carbohydrate:proton symporter activity"/>
    <property type="evidence" value="ECO:0007669"/>
    <property type="project" value="TreeGrafter"/>
</dbReference>
<evidence type="ECO:0000256" key="2">
    <source>
        <dbReference type="ARBA" id="ARBA00010992"/>
    </source>
</evidence>
<accession>A0AAN6KL69</accession>
<organism evidence="8 9">
    <name type="scientific">Friedmanniomyces endolithicus</name>
    <dbReference type="NCBI Taxonomy" id="329885"/>
    <lineage>
        <taxon>Eukaryota</taxon>
        <taxon>Fungi</taxon>
        <taxon>Dikarya</taxon>
        <taxon>Ascomycota</taxon>
        <taxon>Pezizomycotina</taxon>
        <taxon>Dothideomycetes</taxon>
        <taxon>Dothideomycetidae</taxon>
        <taxon>Mycosphaerellales</taxon>
        <taxon>Teratosphaeriaceae</taxon>
        <taxon>Friedmanniomyces</taxon>
    </lineage>
</organism>
<dbReference type="GO" id="GO:0016020">
    <property type="term" value="C:membrane"/>
    <property type="evidence" value="ECO:0007669"/>
    <property type="project" value="UniProtKB-SubCell"/>
</dbReference>
<comment type="caution">
    <text evidence="8">The sequence shown here is derived from an EMBL/GenBank/DDBJ whole genome shotgun (WGS) entry which is preliminary data.</text>
</comment>
<dbReference type="AlphaFoldDB" id="A0AAN6KL69"/>
<dbReference type="PROSITE" id="PS00216">
    <property type="entry name" value="SUGAR_TRANSPORT_1"/>
    <property type="match status" value="1"/>
</dbReference>
<evidence type="ECO:0000313" key="8">
    <source>
        <dbReference type="EMBL" id="KAK0989586.1"/>
    </source>
</evidence>
<feature type="transmembrane region" description="Helical" evidence="6">
    <location>
        <begin position="107"/>
        <end position="125"/>
    </location>
</feature>
<proteinExistence type="inferred from homology"/>
<dbReference type="PROSITE" id="PS50850">
    <property type="entry name" value="MFS"/>
    <property type="match status" value="1"/>
</dbReference>
<dbReference type="InterPro" id="IPR020846">
    <property type="entry name" value="MFS_dom"/>
</dbReference>
<dbReference type="InterPro" id="IPR011701">
    <property type="entry name" value="MFS"/>
</dbReference>
<dbReference type="PROSITE" id="PS51257">
    <property type="entry name" value="PROKAR_LIPOPROTEIN"/>
    <property type="match status" value="1"/>
</dbReference>
<dbReference type="SUPFAM" id="SSF103473">
    <property type="entry name" value="MFS general substrate transporter"/>
    <property type="match status" value="1"/>
</dbReference>
<dbReference type="PANTHER" id="PTHR48022:SF31">
    <property type="entry name" value="HEXOSE TRANSPORTER"/>
    <property type="match status" value="1"/>
</dbReference>
<dbReference type="PANTHER" id="PTHR48022">
    <property type="entry name" value="PLASTIDIC GLUCOSE TRANSPORTER 4"/>
    <property type="match status" value="1"/>
</dbReference>
<evidence type="ECO:0000259" key="7">
    <source>
        <dbReference type="PROSITE" id="PS50850"/>
    </source>
</evidence>
<dbReference type="Proteomes" id="UP001175353">
    <property type="component" value="Unassembled WGS sequence"/>
</dbReference>
<keyword evidence="5 6" id="KW-0472">Membrane</keyword>
<feature type="transmembrane region" description="Helical" evidence="6">
    <location>
        <begin position="20"/>
        <end position="39"/>
    </location>
</feature>
<dbReference type="InterPro" id="IPR050360">
    <property type="entry name" value="MFS_Sugar_Transporters"/>
</dbReference>
<evidence type="ECO:0000256" key="6">
    <source>
        <dbReference type="SAM" id="Phobius"/>
    </source>
</evidence>
<reference evidence="8" key="1">
    <citation type="submission" date="2023-06" db="EMBL/GenBank/DDBJ databases">
        <title>Black Yeasts Isolated from many extreme environments.</title>
        <authorList>
            <person name="Coleine C."/>
            <person name="Stajich J.E."/>
            <person name="Selbmann L."/>
        </authorList>
    </citation>
    <scope>NUCLEOTIDE SEQUENCE</scope>
    <source>
        <strain evidence="8">CCFEE 5200</strain>
    </source>
</reference>
<evidence type="ECO:0000256" key="1">
    <source>
        <dbReference type="ARBA" id="ARBA00004141"/>
    </source>
</evidence>
<keyword evidence="9" id="KW-1185">Reference proteome</keyword>
<evidence type="ECO:0000256" key="3">
    <source>
        <dbReference type="ARBA" id="ARBA00022692"/>
    </source>
</evidence>
<dbReference type="Pfam" id="PF07690">
    <property type="entry name" value="MFS_1"/>
    <property type="match status" value="1"/>
</dbReference>
<evidence type="ECO:0000313" key="9">
    <source>
        <dbReference type="Proteomes" id="UP001175353"/>
    </source>
</evidence>
<keyword evidence="4 6" id="KW-1133">Transmembrane helix</keyword>
<dbReference type="Gene3D" id="1.20.1250.20">
    <property type="entry name" value="MFS general substrate transporter like domains"/>
    <property type="match status" value="1"/>
</dbReference>
<sequence length="150" mass="15957">MLQKTPTGTWLPAWVPESTVTLSVLLILCSTVQSCYNAFATSTLTHRKTGGYDGSMLNGLNILPSYTDYFQLNAATTGLNTASVFIGSCLGPLVSGIMADRLGRRPAMFWGCIFTIVGVILQTAAQNIGQVFQPSISVSQADSKVQPCSS</sequence>
<keyword evidence="3 6" id="KW-0812">Transmembrane</keyword>
<protein>
    <recommendedName>
        <fullName evidence="7">Major facilitator superfamily (MFS) profile domain-containing protein</fullName>
    </recommendedName>
</protein>
<feature type="domain" description="Major facilitator superfamily (MFS) profile" evidence="7">
    <location>
        <begin position="26"/>
        <end position="150"/>
    </location>
</feature>
<evidence type="ECO:0000256" key="4">
    <source>
        <dbReference type="ARBA" id="ARBA00022989"/>
    </source>
</evidence>
<dbReference type="InterPro" id="IPR005829">
    <property type="entry name" value="Sugar_transporter_CS"/>
</dbReference>
<dbReference type="EMBL" id="JAUJLE010000074">
    <property type="protein sequence ID" value="KAK0989586.1"/>
    <property type="molecule type" value="Genomic_DNA"/>
</dbReference>
<gene>
    <name evidence="8" type="ORF">LTR91_009230</name>
</gene>
<dbReference type="InterPro" id="IPR036259">
    <property type="entry name" value="MFS_trans_sf"/>
</dbReference>
<evidence type="ECO:0000256" key="5">
    <source>
        <dbReference type="ARBA" id="ARBA00023136"/>
    </source>
</evidence>
<comment type="subcellular location">
    <subcellularLocation>
        <location evidence="1">Membrane</location>
        <topology evidence="1">Multi-pass membrane protein</topology>
    </subcellularLocation>
</comment>
<name>A0AAN6KL69_9PEZI</name>
<comment type="similarity">
    <text evidence="2">Belongs to the major facilitator superfamily. Sugar transporter (TC 2.A.1.1) family.</text>
</comment>